<sequence>MEWKVLEVQDKKIIDKYTKERFNTCDYNFTNQILWSIGEKTRYKIEEDILYLKGIYEEEEYYYMPIPKNEEIETISRWKEGIKNIIQNEKMRIILVPEYWKNILEDEFYLEERRESFDYIYSSEDLGTLKGRKYSKKKNRINNFKKLYNYTYEKINEKNVNEVIEFQKNWCKNRECYLSAVLNNENLGIINLLNNFKELEFMGAILRVEGEIIAYSLGEILNSEYGVIHIEKGLNEYIGSYQLINHLFAQNEFSNCKYINREDDFGDKGLREAKESYHPIFLLKKYEIVGIK</sequence>
<reference evidence="2" key="1">
    <citation type="journal article" date="2021" name="PeerJ">
        <title>Extensive microbial diversity within the chicken gut microbiome revealed by metagenomics and culture.</title>
        <authorList>
            <person name="Gilroy R."/>
            <person name="Ravi A."/>
            <person name="Getino M."/>
            <person name="Pursley I."/>
            <person name="Horton D.L."/>
            <person name="Alikhan N.F."/>
            <person name="Baker D."/>
            <person name="Gharbi K."/>
            <person name="Hall N."/>
            <person name="Watson M."/>
            <person name="Adriaenssens E.M."/>
            <person name="Foster-Nyarko E."/>
            <person name="Jarju S."/>
            <person name="Secka A."/>
            <person name="Antonio M."/>
            <person name="Oren A."/>
            <person name="Chaudhuri R.R."/>
            <person name="La Ragione R."/>
            <person name="Hildebrand F."/>
            <person name="Pallen M.J."/>
        </authorList>
    </citation>
    <scope>NUCLEOTIDE SEQUENCE</scope>
    <source>
        <strain evidence="2">A6-441</strain>
    </source>
</reference>
<dbReference type="Proteomes" id="UP000724657">
    <property type="component" value="Unassembled WGS sequence"/>
</dbReference>
<organism evidence="2 3">
    <name type="scientific">Candidatus Fusobacterium pullicola</name>
    <dbReference type="NCBI Taxonomy" id="2838601"/>
    <lineage>
        <taxon>Bacteria</taxon>
        <taxon>Fusobacteriati</taxon>
        <taxon>Fusobacteriota</taxon>
        <taxon>Fusobacteriia</taxon>
        <taxon>Fusobacteriales</taxon>
        <taxon>Fusobacteriaceae</taxon>
        <taxon>Fusobacterium</taxon>
    </lineage>
</organism>
<dbReference type="Gene3D" id="3.40.630.30">
    <property type="match status" value="1"/>
</dbReference>
<feature type="domain" description="Phosphatidylglycerol lysyltransferase C-terminal" evidence="1">
    <location>
        <begin position="24"/>
        <end position="286"/>
    </location>
</feature>
<accession>A0A9E2KXQ3</accession>
<dbReference type="Pfam" id="PF09924">
    <property type="entry name" value="LPG_synthase_C"/>
    <property type="match status" value="1"/>
</dbReference>
<comment type="caution">
    <text evidence="2">The sequence shown here is derived from an EMBL/GenBank/DDBJ whole genome shotgun (WGS) entry which is preliminary data.</text>
</comment>
<evidence type="ECO:0000313" key="3">
    <source>
        <dbReference type="Proteomes" id="UP000724657"/>
    </source>
</evidence>
<proteinExistence type="predicted"/>
<evidence type="ECO:0000259" key="1">
    <source>
        <dbReference type="Pfam" id="PF09924"/>
    </source>
</evidence>
<protein>
    <submittedName>
        <fullName evidence="2">DUF2156 domain-containing protein</fullName>
    </submittedName>
</protein>
<name>A0A9E2KXQ3_9FUSO</name>
<gene>
    <name evidence="2" type="ORF">IAA47_03005</name>
</gene>
<dbReference type="PANTHER" id="PTHR41373">
    <property type="entry name" value="DUF2156 DOMAIN-CONTAINING PROTEIN"/>
    <property type="match status" value="1"/>
</dbReference>
<dbReference type="InterPro" id="IPR024320">
    <property type="entry name" value="LPG_synthase_C"/>
</dbReference>
<reference evidence="2" key="2">
    <citation type="submission" date="2021-04" db="EMBL/GenBank/DDBJ databases">
        <authorList>
            <person name="Gilroy R."/>
        </authorList>
    </citation>
    <scope>NUCLEOTIDE SEQUENCE</scope>
    <source>
        <strain evidence="2">A6-441</strain>
    </source>
</reference>
<evidence type="ECO:0000313" key="2">
    <source>
        <dbReference type="EMBL" id="MBU3841943.1"/>
    </source>
</evidence>
<dbReference type="PANTHER" id="PTHR41373:SF1">
    <property type="entry name" value="PHOSPHATIDYLGLYCEROL LYSYLTRANSFERASE C-TERMINAL DOMAIN-CONTAINING PROTEIN"/>
    <property type="match status" value="1"/>
</dbReference>
<dbReference type="SUPFAM" id="SSF55729">
    <property type="entry name" value="Acyl-CoA N-acyltransferases (Nat)"/>
    <property type="match status" value="2"/>
</dbReference>
<dbReference type="PIRSF" id="PIRSF018688">
    <property type="entry name" value="UCP018688"/>
    <property type="match status" value="1"/>
</dbReference>
<dbReference type="AlphaFoldDB" id="A0A9E2KXQ3"/>
<dbReference type="EMBL" id="JAHLFN010000024">
    <property type="protein sequence ID" value="MBU3841943.1"/>
    <property type="molecule type" value="Genomic_DNA"/>
</dbReference>
<dbReference type="InterPro" id="IPR016181">
    <property type="entry name" value="Acyl_CoA_acyltransferase"/>
</dbReference>
<dbReference type="InterPro" id="IPR016732">
    <property type="entry name" value="UCP018688"/>
</dbReference>